<reference evidence="1 2" key="1">
    <citation type="submission" date="2023-10" db="EMBL/GenBank/DDBJ databases">
        <title>Bacteria for the degradation of biodegradable plastic PBAT(Polybutylene adipate terephthalate).</title>
        <authorList>
            <person name="Weon H.-Y."/>
            <person name="Yeon J."/>
        </authorList>
    </citation>
    <scope>NUCLEOTIDE SEQUENCE [LARGE SCALE GENOMIC DNA]</scope>
    <source>
        <strain evidence="1 2">SBD 7-3</strain>
    </source>
</reference>
<organism evidence="1 2">
    <name type="scientific">Piscinibacter gummiphilus</name>
    <dbReference type="NCBI Taxonomy" id="946333"/>
    <lineage>
        <taxon>Bacteria</taxon>
        <taxon>Pseudomonadati</taxon>
        <taxon>Pseudomonadota</taxon>
        <taxon>Betaproteobacteria</taxon>
        <taxon>Burkholderiales</taxon>
        <taxon>Sphaerotilaceae</taxon>
        <taxon>Piscinibacter</taxon>
    </lineage>
</organism>
<evidence type="ECO:0000313" key="2">
    <source>
        <dbReference type="Proteomes" id="UP001303946"/>
    </source>
</evidence>
<dbReference type="EMBL" id="CP136336">
    <property type="protein sequence ID" value="WOB06491.1"/>
    <property type="molecule type" value="Genomic_DNA"/>
</dbReference>
<name>A0ABZ0CTQ6_9BURK</name>
<protein>
    <submittedName>
        <fullName evidence="1">Uncharacterized protein</fullName>
    </submittedName>
</protein>
<dbReference type="RefSeq" id="WP_316698956.1">
    <property type="nucleotide sequence ID" value="NZ_CP136336.1"/>
</dbReference>
<evidence type="ECO:0000313" key="1">
    <source>
        <dbReference type="EMBL" id="WOB06491.1"/>
    </source>
</evidence>
<keyword evidence="2" id="KW-1185">Reference proteome</keyword>
<dbReference type="Proteomes" id="UP001303946">
    <property type="component" value="Chromosome"/>
</dbReference>
<gene>
    <name evidence="1" type="ORF">RXV79_16335</name>
</gene>
<accession>A0ABZ0CTQ6</accession>
<proteinExistence type="predicted"/>
<sequence>MTTTRRKPAALEALAKITAGINAYSDAGSARKRALHAKGKVWLHKLACDLGLDTSEYDVRNNLGGIAVSGEVTLHSDTLYVQLSEHCFGGRAGVSVLYRTCSGRKDYCGHQNNTTTMSAVAADYEGFVARLRRMAETVGSAA</sequence>